<feature type="compositionally biased region" description="Polar residues" evidence="1">
    <location>
        <begin position="1"/>
        <end position="16"/>
    </location>
</feature>
<sequence>MAEPSNSNNIAENESGQLGGCKGGAPPNANPNLSPVALKTLISCFPDQKLQSVSAPSQGVSALQPSQSPSPSMACQQQLMNPSIITSLLLPLLGMSSSQVQQPSSLTAHVPQKTKWSITRCEFVEFDSLDNPISTLQAHRYLVSKYMSPFCLLASDALPPPCCPIPKFLTKLSHLPITVSILHQIHLVLQPSRCVNTDSSMLWAAFTVAFLCSLHSSELTCGGTFDAQIHLTRLEVSFYPDLLQPDYFEIVIKKSKTDPFWATAKLTIAKSNSPVCAVTASRDYFQTRTHSAAQPLFQFSDGQYLTRSSFTHNFRPC</sequence>
<dbReference type="PANTHER" id="PTHR34605:SF3">
    <property type="entry name" value="P CELL-TYPE AGGLUTINATION PROTEIN MAP4-LIKE-RELATED"/>
    <property type="match status" value="1"/>
</dbReference>
<accession>A0ABN8SZL5</accession>
<keyword evidence="3" id="KW-1185">Reference proteome</keyword>
<dbReference type="PANTHER" id="PTHR34605">
    <property type="entry name" value="PHAGE_INTEGRASE DOMAIN-CONTAINING PROTEIN"/>
    <property type="match status" value="1"/>
</dbReference>
<feature type="region of interest" description="Disordered" evidence="1">
    <location>
        <begin position="1"/>
        <end position="29"/>
    </location>
</feature>
<dbReference type="InterPro" id="IPR052925">
    <property type="entry name" value="Phage_Integrase-like_Recomb"/>
</dbReference>
<proteinExistence type="predicted"/>
<feature type="region of interest" description="Disordered" evidence="1">
    <location>
        <begin position="56"/>
        <end position="75"/>
    </location>
</feature>
<dbReference type="EMBL" id="CALNXI010004816">
    <property type="protein sequence ID" value="CAH3196504.1"/>
    <property type="molecule type" value="Genomic_DNA"/>
</dbReference>
<name>A0ABN8SZL5_9CNID</name>
<evidence type="ECO:0000313" key="3">
    <source>
        <dbReference type="Proteomes" id="UP001159427"/>
    </source>
</evidence>
<reference evidence="2 3" key="1">
    <citation type="submission" date="2022-05" db="EMBL/GenBank/DDBJ databases">
        <authorList>
            <consortium name="Genoscope - CEA"/>
            <person name="William W."/>
        </authorList>
    </citation>
    <scope>NUCLEOTIDE SEQUENCE [LARGE SCALE GENOMIC DNA]</scope>
</reference>
<comment type="caution">
    <text evidence="2">The sequence shown here is derived from an EMBL/GenBank/DDBJ whole genome shotgun (WGS) entry which is preliminary data.</text>
</comment>
<evidence type="ECO:0000256" key="1">
    <source>
        <dbReference type="SAM" id="MobiDB-lite"/>
    </source>
</evidence>
<gene>
    <name evidence="2" type="ORF">PEVE_00032834</name>
</gene>
<evidence type="ECO:0000313" key="2">
    <source>
        <dbReference type="EMBL" id="CAH3196504.1"/>
    </source>
</evidence>
<organism evidence="2 3">
    <name type="scientific">Porites evermanni</name>
    <dbReference type="NCBI Taxonomy" id="104178"/>
    <lineage>
        <taxon>Eukaryota</taxon>
        <taxon>Metazoa</taxon>
        <taxon>Cnidaria</taxon>
        <taxon>Anthozoa</taxon>
        <taxon>Hexacorallia</taxon>
        <taxon>Scleractinia</taxon>
        <taxon>Fungiina</taxon>
        <taxon>Poritidae</taxon>
        <taxon>Porites</taxon>
    </lineage>
</organism>
<feature type="compositionally biased region" description="Low complexity" evidence="1">
    <location>
        <begin position="61"/>
        <end position="75"/>
    </location>
</feature>
<dbReference type="Proteomes" id="UP001159427">
    <property type="component" value="Unassembled WGS sequence"/>
</dbReference>
<protein>
    <submittedName>
        <fullName evidence="2">Uncharacterized protein</fullName>
    </submittedName>
</protein>